<evidence type="ECO:0008006" key="4">
    <source>
        <dbReference type="Google" id="ProtNLM"/>
    </source>
</evidence>
<keyword evidence="1" id="KW-0812">Transmembrane</keyword>
<protein>
    <recommendedName>
        <fullName evidence="4">Transmembrane protein</fullName>
    </recommendedName>
</protein>
<sequence>MLDKELAKPKSTIDIGDFGIFGVSDKFKNETRNNTTVWLEVIILICCILHLLSGICILLGLFLDMKIIFSFGKGMSHVLPWVGICSIILPIVQLICLFRVCRYYKAM</sequence>
<dbReference type="EMBL" id="AP029267">
    <property type="protein sequence ID" value="BFG03710.1"/>
    <property type="molecule type" value="Genomic_DNA"/>
</dbReference>
<keyword evidence="3" id="KW-1185">Reference proteome</keyword>
<dbReference type="Proteomes" id="UP001500889">
    <property type="component" value="Chromosome E"/>
</dbReference>
<reference evidence="2 3" key="1">
    <citation type="submission" date="2024-02" db="EMBL/GenBank/DDBJ databases">
        <title>A chromosome-level genome assembly of Drosophila madeirensis, a fruit fly species endemic to Madeira island.</title>
        <authorList>
            <person name="Tomihara K."/>
            <person name="Llopart A."/>
            <person name="Yamamoto D."/>
        </authorList>
    </citation>
    <scope>NUCLEOTIDE SEQUENCE [LARGE SCALE GENOMIC DNA]</scope>
    <source>
        <strain evidence="2 3">RF1</strain>
    </source>
</reference>
<gene>
    <name evidence="2" type="ORF">DMAD_02903</name>
</gene>
<feature type="transmembrane region" description="Helical" evidence="1">
    <location>
        <begin position="37"/>
        <end position="63"/>
    </location>
</feature>
<feature type="transmembrane region" description="Helical" evidence="1">
    <location>
        <begin position="78"/>
        <end position="101"/>
    </location>
</feature>
<evidence type="ECO:0000313" key="3">
    <source>
        <dbReference type="Proteomes" id="UP001500889"/>
    </source>
</evidence>
<evidence type="ECO:0000313" key="2">
    <source>
        <dbReference type="EMBL" id="BFG03710.1"/>
    </source>
</evidence>
<organism evidence="2 3">
    <name type="scientific">Drosophila madeirensis</name>
    <name type="common">Fruit fly</name>
    <dbReference type="NCBI Taxonomy" id="30013"/>
    <lineage>
        <taxon>Eukaryota</taxon>
        <taxon>Metazoa</taxon>
        <taxon>Ecdysozoa</taxon>
        <taxon>Arthropoda</taxon>
        <taxon>Hexapoda</taxon>
        <taxon>Insecta</taxon>
        <taxon>Pterygota</taxon>
        <taxon>Neoptera</taxon>
        <taxon>Endopterygota</taxon>
        <taxon>Diptera</taxon>
        <taxon>Brachycera</taxon>
        <taxon>Muscomorpha</taxon>
        <taxon>Ephydroidea</taxon>
        <taxon>Drosophilidae</taxon>
        <taxon>Drosophila</taxon>
        <taxon>Sophophora</taxon>
    </lineage>
</organism>
<keyword evidence="1" id="KW-0472">Membrane</keyword>
<evidence type="ECO:0000256" key="1">
    <source>
        <dbReference type="SAM" id="Phobius"/>
    </source>
</evidence>
<dbReference type="AlphaFoldDB" id="A0AAU9G806"/>
<keyword evidence="1" id="KW-1133">Transmembrane helix</keyword>
<name>A0AAU9G806_DROMD</name>
<proteinExistence type="predicted"/>
<accession>A0AAU9G806</accession>